<dbReference type="EMBL" id="CP089984">
    <property type="protein sequence ID" value="WXB19982.1"/>
    <property type="molecule type" value="Genomic_DNA"/>
</dbReference>
<reference evidence="3 4" key="1">
    <citation type="submission" date="2021-12" db="EMBL/GenBank/DDBJ databases">
        <title>Discovery of the Pendulisporaceae a myxobacterial family with distinct sporulation behavior and unique specialized metabolism.</title>
        <authorList>
            <person name="Garcia R."/>
            <person name="Popoff A."/>
            <person name="Bader C.D."/>
            <person name="Loehr J."/>
            <person name="Walesch S."/>
            <person name="Walt C."/>
            <person name="Boldt J."/>
            <person name="Bunk B."/>
            <person name="Haeckl F.J.F.P.J."/>
            <person name="Gunesch A.P."/>
            <person name="Birkelbach J."/>
            <person name="Nuebel U."/>
            <person name="Pietschmann T."/>
            <person name="Bach T."/>
            <person name="Mueller R."/>
        </authorList>
    </citation>
    <scope>NUCLEOTIDE SEQUENCE [LARGE SCALE GENOMIC DNA]</scope>
    <source>
        <strain evidence="3 4">MSr11954</strain>
    </source>
</reference>
<evidence type="ECO:0000256" key="2">
    <source>
        <dbReference type="SAM" id="SignalP"/>
    </source>
</evidence>
<name>A0ABZ2MBS6_9BACT</name>
<proteinExistence type="predicted"/>
<evidence type="ECO:0000313" key="4">
    <source>
        <dbReference type="Proteomes" id="UP001370348"/>
    </source>
</evidence>
<evidence type="ECO:0000313" key="3">
    <source>
        <dbReference type="EMBL" id="WXB19982.1"/>
    </source>
</evidence>
<keyword evidence="2" id="KW-0732">Signal</keyword>
<protein>
    <recommendedName>
        <fullName evidence="5">Cell division protein ZipA</fullName>
    </recommendedName>
</protein>
<accession>A0ABZ2MBS6</accession>
<organism evidence="3 4">
    <name type="scientific">Pendulispora albinea</name>
    <dbReference type="NCBI Taxonomy" id="2741071"/>
    <lineage>
        <taxon>Bacteria</taxon>
        <taxon>Pseudomonadati</taxon>
        <taxon>Myxococcota</taxon>
        <taxon>Myxococcia</taxon>
        <taxon>Myxococcales</taxon>
        <taxon>Sorangiineae</taxon>
        <taxon>Pendulisporaceae</taxon>
        <taxon>Pendulispora</taxon>
    </lineage>
</organism>
<evidence type="ECO:0008006" key="5">
    <source>
        <dbReference type="Google" id="ProtNLM"/>
    </source>
</evidence>
<sequence length="316" mass="33688">MTIWLLALLAAAILAYAFARAKASHRSVGPPETLRSAGAQGTSRAPGSPRVAEASGGDDFVPSLKAIAFAEQSLAEELGSMARFAPAVGDVLAKVEAGDGAEAVRHAIALHDAGTSNPDPLLPSQTELLLLVAHAKAECGDREGAVDTLRRFLEEIRGSSHPVLQTWYRLRRLGVEPEKDEARQPLGLVVETGYPEGIDTVVAYSDGSSRFFSRQGGAVVGKERRAEVHEAARRAMAVAAPLVEMADEWTARGEVDPGRVRFTFLTPGGPRVLEVDARDLEAAKGALEALHAAVSELGARKIEGYSRDAVHMDMRR</sequence>
<gene>
    <name evidence="3" type="ORF">LZC94_22505</name>
</gene>
<keyword evidence="4" id="KW-1185">Reference proteome</keyword>
<dbReference type="RefSeq" id="WP_394829582.1">
    <property type="nucleotide sequence ID" value="NZ_CP089984.1"/>
</dbReference>
<evidence type="ECO:0000256" key="1">
    <source>
        <dbReference type="SAM" id="MobiDB-lite"/>
    </source>
</evidence>
<feature type="chain" id="PRO_5047353589" description="Cell division protein ZipA" evidence="2">
    <location>
        <begin position="22"/>
        <end position="316"/>
    </location>
</feature>
<feature type="region of interest" description="Disordered" evidence="1">
    <location>
        <begin position="27"/>
        <end position="57"/>
    </location>
</feature>
<dbReference type="Proteomes" id="UP001370348">
    <property type="component" value="Chromosome"/>
</dbReference>
<feature type="signal peptide" evidence="2">
    <location>
        <begin position="1"/>
        <end position="21"/>
    </location>
</feature>